<organism evidence="1 2">
    <name type="scientific">Larkinella rosea</name>
    <dbReference type="NCBI Taxonomy" id="2025312"/>
    <lineage>
        <taxon>Bacteria</taxon>
        <taxon>Pseudomonadati</taxon>
        <taxon>Bacteroidota</taxon>
        <taxon>Cytophagia</taxon>
        <taxon>Cytophagales</taxon>
        <taxon>Spirosomataceae</taxon>
        <taxon>Larkinella</taxon>
    </lineage>
</organism>
<dbReference type="Proteomes" id="UP000271925">
    <property type="component" value="Unassembled WGS sequence"/>
</dbReference>
<dbReference type="EMBL" id="RQJO01000010">
    <property type="protein sequence ID" value="RRB01188.1"/>
    <property type="molecule type" value="Genomic_DNA"/>
</dbReference>
<comment type="caution">
    <text evidence="1">The sequence shown here is derived from an EMBL/GenBank/DDBJ whole genome shotgun (WGS) entry which is preliminary data.</text>
</comment>
<evidence type="ECO:0000313" key="2">
    <source>
        <dbReference type="Proteomes" id="UP000271925"/>
    </source>
</evidence>
<dbReference type="RefSeq" id="WP_124877650.1">
    <property type="nucleotide sequence ID" value="NZ_RQJO01000010.1"/>
</dbReference>
<keyword evidence="2" id="KW-1185">Reference proteome</keyword>
<reference evidence="1 2" key="1">
    <citation type="submission" date="2018-11" db="EMBL/GenBank/DDBJ databases">
        <authorList>
            <person name="Zhou Z."/>
            <person name="Wang G."/>
        </authorList>
    </citation>
    <scope>NUCLEOTIDE SEQUENCE [LARGE SCALE GENOMIC DNA]</scope>
    <source>
        <strain evidence="1 2">KCTC52004</strain>
    </source>
</reference>
<evidence type="ECO:0000313" key="1">
    <source>
        <dbReference type="EMBL" id="RRB01188.1"/>
    </source>
</evidence>
<gene>
    <name evidence="1" type="ORF">EHT25_23735</name>
</gene>
<accession>A0A3P1BJF8</accession>
<name>A0A3P1BJF8_9BACT</name>
<proteinExistence type="predicted"/>
<sequence length="65" mass="7618">MPYSFQVRRRSGFAGLEASRFSNDTIAITPENLAPLQRYSKKKAEIEEKEKIKKSRWLLQQSPDF</sequence>
<protein>
    <submittedName>
        <fullName evidence="1">Uncharacterized protein</fullName>
    </submittedName>
</protein>
<dbReference type="AlphaFoldDB" id="A0A3P1BJF8"/>